<keyword evidence="1" id="KW-1133">Transmembrane helix</keyword>
<dbReference type="PANTHER" id="PTHR37544">
    <property type="entry name" value="SPRAY-RELATED"/>
    <property type="match status" value="1"/>
</dbReference>
<keyword evidence="3" id="KW-1185">Reference proteome</keyword>
<evidence type="ECO:0000313" key="2">
    <source>
        <dbReference type="EMBL" id="KAK4541087.1"/>
    </source>
</evidence>
<dbReference type="Proteomes" id="UP001324427">
    <property type="component" value="Unassembled WGS sequence"/>
</dbReference>
<protein>
    <submittedName>
        <fullName evidence="2">Uncharacterized protein</fullName>
    </submittedName>
</protein>
<organism evidence="2 3">
    <name type="scientific">Oleoguttula mirabilis</name>
    <dbReference type="NCBI Taxonomy" id="1507867"/>
    <lineage>
        <taxon>Eukaryota</taxon>
        <taxon>Fungi</taxon>
        <taxon>Dikarya</taxon>
        <taxon>Ascomycota</taxon>
        <taxon>Pezizomycotina</taxon>
        <taxon>Dothideomycetes</taxon>
        <taxon>Dothideomycetidae</taxon>
        <taxon>Mycosphaerellales</taxon>
        <taxon>Teratosphaeriaceae</taxon>
        <taxon>Oleoguttula</taxon>
    </lineage>
</organism>
<keyword evidence="1" id="KW-0812">Transmembrane</keyword>
<feature type="transmembrane region" description="Helical" evidence="1">
    <location>
        <begin position="1152"/>
        <end position="1173"/>
    </location>
</feature>
<feature type="transmembrane region" description="Helical" evidence="1">
    <location>
        <begin position="658"/>
        <end position="680"/>
    </location>
</feature>
<dbReference type="PANTHER" id="PTHR37544:SF3">
    <property type="entry name" value="SPRAY"/>
    <property type="match status" value="1"/>
</dbReference>
<feature type="transmembrane region" description="Helical" evidence="1">
    <location>
        <begin position="94"/>
        <end position="115"/>
    </location>
</feature>
<sequence>MSRGGDHNERPLPSVPKDAVVEIHTLPLEKSTGKLSRRRTDSWKPISLRISFLLAVIVSSFGLLTILHVLLLVSQRNDGLLFASKISDLAWQQSFLYLYLPTIVSVVYGLVWGWIDLDAKRFEPFRQMSKPDGAAAGDSLLLHYPFDFLATVPLKSLRRKHWTVCIASTALVLVSWGVTPLQAAIFATYTVEKTYSIPVGVSTRFLTAHEQQAQVTANYTYSVFGIAWLDERMPAYMSRQAALVPFQPLRLAESQSEETWTAPSTLYSVDVACEAAVLRTVKLKLYTGETSNQLDYTSSQGCKIPYPYGPTGNDTVGGTGLDEIKGYTALYAGYGNHDGLADFYLSAYCPANASNVFLAAFAQNKEHANATVKAATTLFCEPTYYQRNVTATVRRSDLGILNYTATGNKRPLPSNMFDSRRLEWQMNSATQQQDVRGDIPASTWPDQTERLSKLPVSLQYNAATVPMMAGMAIGAYQRPLADYLDPETLRQSYEAAYRVLFARAMVDVLLPDFGEASSVSGERSYTTQAVYMVPGFTYAVEGLLAAVGLLATALLVLSIRTQVNLDSDPGSILALMALVAGDASLLHHFAQHGQSDESEMREALEGSRYSLQRMASGRCEILQVAGTDAAESDAVASDRSTASSKQSTNTARPWELSLLSGLSFAALQVTLIALLAYLYVSSGARGVALPSQNRFVRQTLENYIPTIIATLIEPVWVMLNRLLCVMQPFEELQENKASVSRSLGLNYGSLPPQLMVFKAAMRKHFTLSAVCLMALLANVLAVAFGAMFNEHSRLISVTANFTQTYQPKFREIDGYLGPWNATANVGDGLDHFYIAMSNLTSATPMPAWTSNDGFYLPLTTVASSNADALLEASTTEFGANLTCRPLLQNSTNSWKLAIGPDAWSDDAVANLSVVLNDPTLGSLNCSALDMTIASQLESGQCPQGRLATEIVTAMGTTSSANEACRQLVVAAWIRSPSRGHCMFDNGPLNLTDEDATVIACLPRVYASTVNVTVDQASTVQSVGNSSVSTVDVGSYFTGDAGQLVLQANNFFIGRRTTSGVGGGGIWHNDSFPSDWNNYIMEHIAGQNTFLDPSLLIPAPEEVIPLFESMYNKLFAIWLGINYQKFLLSADTPPSAITGTVSQEQTRVIVSRAMFVIAEVVLGLYALVTVGLYARRPGRSLARVPKTLAVVIAMFAAKSKVATKVSHRDLPESSD</sequence>
<dbReference type="AlphaFoldDB" id="A0AAV9J8D2"/>
<reference evidence="2 3" key="1">
    <citation type="submission" date="2021-11" db="EMBL/GenBank/DDBJ databases">
        <title>Black yeast isolated from Biological Soil Crust.</title>
        <authorList>
            <person name="Kurbessoian T."/>
        </authorList>
    </citation>
    <scope>NUCLEOTIDE SEQUENCE [LARGE SCALE GENOMIC DNA]</scope>
    <source>
        <strain evidence="2 3">CCFEE 5522</strain>
    </source>
</reference>
<feature type="transmembrane region" description="Helical" evidence="1">
    <location>
        <begin position="536"/>
        <end position="559"/>
    </location>
</feature>
<evidence type="ECO:0000313" key="3">
    <source>
        <dbReference type="Proteomes" id="UP001324427"/>
    </source>
</evidence>
<evidence type="ECO:0000256" key="1">
    <source>
        <dbReference type="SAM" id="Phobius"/>
    </source>
</evidence>
<dbReference type="Pfam" id="PF11915">
    <property type="entry name" value="DUF3433"/>
    <property type="match status" value="2"/>
</dbReference>
<dbReference type="InterPro" id="IPR021840">
    <property type="entry name" value="DUF3433"/>
</dbReference>
<gene>
    <name evidence="2" type="ORF">LTR36_008312</name>
</gene>
<keyword evidence="1" id="KW-0472">Membrane</keyword>
<feature type="transmembrane region" description="Helical" evidence="1">
    <location>
        <begin position="46"/>
        <end position="74"/>
    </location>
</feature>
<dbReference type="EMBL" id="JAVFHQ010000057">
    <property type="protein sequence ID" value="KAK4541087.1"/>
    <property type="molecule type" value="Genomic_DNA"/>
</dbReference>
<name>A0AAV9J8D2_9PEZI</name>
<comment type="caution">
    <text evidence="2">The sequence shown here is derived from an EMBL/GenBank/DDBJ whole genome shotgun (WGS) entry which is preliminary data.</text>
</comment>
<feature type="transmembrane region" description="Helical" evidence="1">
    <location>
        <begin position="164"/>
        <end position="189"/>
    </location>
</feature>
<feature type="transmembrane region" description="Helical" evidence="1">
    <location>
        <begin position="765"/>
        <end position="788"/>
    </location>
</feature>
<accession>A0AAV9J8D2</accession>
<proteinExistence type="predicted"/>